<dbReference type="FunFam" id="3.40.50.150:FF:000010">
    <property type="entry name" value="Protein-L-isoaspartate O-methyltransferase"/>
    <property type="match status" value="1"/>
</dbReference>
<dbReference type="Pfam" id="PF01135">
    <property type="entry name" value="PCMT"/>
    <property type="match status" value="1"/>
</dbReference>
<dbReference type="NCBIfam" id="NF001453">
    <property type="entry name" value="PRK00312.1"/>
    <property type="match status" value="1"/>
</dbReference>
<comment type="subcellular location">
    <subcellularLocation>
        <location evidence="1 7">Cytoplasm</location>
    </subcellularLocation>
</comment>
<evidence type="ECO:0000256" key="7">
    <source>
        <dbReference type="HAMAP-Rule" id="MF_00090"/>
    </source>
</evidence>
<name>A0A1M3L6Y3_9BACT</name>
<dbReference type="SUPFAM" id="SSF53335">
    <property type="entry name" value="S-adenosyl-L-methionine-dependent methyltransferases"/>
    <property type="match status" value="1"/>
</dbReference>
<accession>A0A1M3L6Y3</accession>
<evidence type="ECO:0000256" key="1">
    <source>
        <dbReference type="ARBA" id="ARBA00004496"/>
    </source>
</evidence>
<sequence length="226" mass="25100">MVSRHHPRTNTVFDEQRQHLLFQLRQRGITDQNVLAAIGRIPREQFVPQAIRSRAYEDTALPIDDRQTISQPFTVAFMTQYLAVVPGMKVLEIGTGSGYQAAVLAELGARVYTIERHAALHQKSRAILESLGYRVTCRHGDGTIGWTEHAPYDGIIVTAGAPDVPEALARQLTIGGRLLVPVGDTNQQTLYRVTRTGDETWSVDDLGPFKFVPLIGRQGWEDASGR</sequence>
<organism evidence="8 9">
    <name type="scientific">Candidatus Kapaibacterium thiocyanatum</name>
    <dbReference type="NCBI Taxonomy" id="1895771"/>
    <lineage>
        <taxon>Bacteria</taxon>
        <taxon>Pseudomonadati</taxon>
        <taxon>Candidatus Kapaibacteriota</taxon>
        <taxon>Candidatus Kapaibacteriia</taxon>
        <taxon>Candidatus Kapaibacteriales</taxon>
        <taxon>Candidatus Kapaibacteriaceae</taxon>
        <taxon>Candidatus Kapaibacterium</taxon>
    </lineage>
</organism>
<dbReference type="Proteomes" id="UP000184233">
    <property type="component" value="Unassembled WGS sequence"/>
</dbReference>
<evidence type="ECO:0000256" key="6">
    <source>
        <dbReference type="ARBA" id="ARBA00022691"/>
    </source>
</evidence>
<protein>
    <recommendedName>
        <fullName evidence="7">Protein-L-isoaspartate O-methyltransferase</fullName>
        <ecNumber evidence="7">2.1.1.77</ecNumber>
    </recommendedName>
    <alternativeName>
        <fullName evidence="7">L-isoaspartyl protein carboxyl methyltransferase</fullName>
    </alternativeName>
    <alternativeName>
        <fullName evidence="7">Protein L-isoaspartyl methyltransferase</fullName>
    </alternativeName>
    <alternativeName>
        <fullName evidence="7">Protein-beta-aspartate methyltransferase</fullName>
        <shortName evidence="7">PIMT</shortName>
    </alternativeName>
</protein>
<keyword evidence="4 7" id="KW-0489">Methyltransferase</keyword>
<comment type="catalytic activity">
    <reaction evidence="7">
        <text>[protein]-L-isoaspartate + S-adenosyl-L-methionine = [protein]-L-isoaspartate alpha-methyl ester + S-adenosyl-L-homocysteine</text>
        <dbReference type="Rhea" id="RHEA:12705"/>
        <dbReference type="Rhea" id="RHEA-COMP:12143"/>
        <dbReference type="Rhea" id="RHEA-COMP:12144"/>
        <dbReference type="ChEBI" id="CHEBI:57856"/>
        <dbReference type="ChEBI" id="CHEBI:59789"/>
        <dbReference type="ChEBI" id="CHEBI:90596"/>
        <dbReference type="ChEBI" id="CHEBI:90598"/>
        <dbReference type="EC" id="2.1.1.77"/>
    </reaction>
</comment>
<proteinExistence type="inferred from homology"/>
<dbReference type="InterPro" id="IPR000682">
    <property type="entry name" value="PCMT"/>
</dbReference>
<comment type="similarity">
    <text evidence="2 7">Belongs to the methyltransferase superfamily. L-isoaspartyl/D-aspartyl protein methyltransferase family.</text>
</comment>
<comment type="function">
    <text evidence="7">Catalyzes the methyl esterification of L-isoaspartyl residues in peptides and proteins that result from spontaneous decomposition of normal L-aspartyl and L-asparaginyl residues. It plays a role in the repair and/or degradation of damaged proteins.</text>
</comment>
<gene>
    <name evidence="7" type="primary">pcm</name>
    <name evidence="8" type="ORF">BGO89_01740</name>
</gene>
<feature type="active site" evidence="7">
    <location>
        <position position="70"/>
    </location>
</feature>
<dbReference type="HAMAP" id="MF_00090">
    <property type="entry name" value="PIMT"/>
    <property type="match status" value="1"/>
</dbReference>
<dbReference type="AlphaFoldDB" id="A0A1M3L6Y3"/>
<dbReference type="PANTHER" id="PTHR11579">
    <property type="entry name" value="PROTEIN-L-ISOASPARTATE O-METHYLTRANSFERASE"/>
    <property type="match status" value="1"/>
</dbReference>
<keyword evidence="6 7" id="KW-0949">S-adenosyl-L-methionine</keyword>
<dbReference type="InterPro" id="IPR029063">
    <property type="entry name" value="SAM-dependent_MTases_sf"/>
</dbReference>
<reference evidence="8 9" key="1">
    <citation type="submission" date="2016-09" db="EMBL/GenBank/DDBJ databases">
        <title>Genome-resolved meta-omics ties microbial dynamics to process performance in biotechnology for thiocyanate degradation.</title>
        <authorList>
            <person name="Kantor R.S."/>
            <person name="Huddy R.J."/>
            <person name="Iyer R."/>
            <person name="Thomas B.C."/>
            <person name="Brown C.T."/>
            <person name="Anantharaman K."/>
            <person name="Tringe S."/>
            <person name="Hettich R.L."/>
            <person name="Harrison S.T."/>
            <person name="Banfield J.F."/>
        </authorList>
    </citation>
    <scope>NUCLEOTIDE SEQUENCE [LARGE SCALE GENOMIC DNA]</scope>
    <source>
        <strain evidence="8">59-99</strain>
    </source>
</reference>
<dbReference type="PANTHER" id="PTHR11579:SF0">
    <property type="entry name" value="PROTEIN-L-ISOASPARTATE(D-ASPARTATE) O-METHYLTRANSFERASE"/>
    <property type="match status" value="1"/>
</dbReference>
<dbReference type="GO" id="GO:0030091">
    <property type="term" value="P:protein repair"/>
    <property type="evidence" value="ECO:0007669"/>
    <property type="project" value="UniProtKB-UniRule"/>
</dbReference>
<dbReference type="NCBIfam" id="TIGR00080">
    <property type="entry name" value="pimt"/>
    <property type="match status" value="1"/>
</dbReference>
<dbReference type="GO" id="GO:0004719">
    <property type="term" value="F:protein-L-isoaspartate (D-aspartate) O-methyltransferase activity"/>
    <property type="evidence" value="ECO:0007669"/>
    <property type="project" value="UniProtKB-UniRule"/>
</dbReference>
<keyword evidence="5 7" id="KW-0808">Transferase</keyword>
<dbReference type="GO" id="GO:0032259">
    <property type="term" value="P:methylation"/>
    <property type="evidence" value="ECO:0007669"/>
    <property type="project" value="UniProtKB-KW"/>
</dbReference>
<dbReference type="EMBL" id="MKVH01000002">
    <property type="protein sequence ID" value="OJX61323.1"/>
    <property type="molecule type" value="Genomic_DNA"/>
</dbReference>
<evidence type="ECO:0000256" key="5">
    <source>
        <dbReference type="ARBA" id="ARBA00022679"/>
    </source>
</evidence>
<keyword evidence="3 7" id="KW-0963">Cytoplasm</keyword>
<evidence type="ECO:0000313" key="9">
    <source>
        <dbReference type="Proteomes" id="UP000184233"/>
    </source>
</evidence>
<dbReference type="Gene3D" id="3.40.50.150">
    <property type="entry name" value="Vaccinia Virus protein VP39"/>
    <property type="match status" value="1"/>
</dbReference>
<dbReference type="PROSITE" id="PS01279">
    <property type="entry name" value="PCMT"/>
    <property type="match status" value="1"/>
</dbReference>
<evidence type="ECO:0000313" key="8">
    <source>
        <dbReference type="EMBL" id="OJX61323.1"/>
    </source>
</evidence>
<dbReference type="STRING" id="1895771.BGO89_01740"/>
<comment type="caution">
    <text evidence="8">The sequence shown here is derived from an EMBL/GenBank/DDBJ whole genome shotgun (WGS) entry which is preliminary data.</text>
</comment>
<evidence type="ECO:0000256" key="3">
    <source>
        <dbReference type="ARBA" id="ARBA00022490"/>
    </source>
</evidence>
<dbReference type="GO" id="GO:0005737">
    <property type="term" value="C:cytoplasm"/>
    <property type="evidence" value="ECO:0007669"/>
    <property type="project" value="UniProtKB-SubCell"/>
</dbReference>
<evidence type="ECO:0000256" key="4">
    <source>
        <dbReference type="ARBA" id="ARBA00022603"/>
    </source>
</evidence>
<evidence type="ECO:0000256" key="2">
    <source>
        <dbReference type="ARBA" id="ARBA00005369"/>
    </source>
</evidence>
<dbReference type="CDD" id="cd02440">
    <property type="entry name" value="AdoMet_MTases"/>
    <property type="match status" value="1"/>
</dbReference>
<dbReference type="EC" id="2.1.1.77" evidence="7"/>